<sequence length="622" mass="66472">MAIQTLNTIKQWFKTGFKPTQTQFWDTWDSFRHKFEKVPVKDIEGIDELLLTKADKTVLDNHLADKNAHAPQINTDWNSESGFSQLINKPEFKTINGEPLTGGGDIVFDITPLWRSGTGSYSITTIDGDNDASGGKSMAVGHQTTASNYASYAEGSFTQSSGNNSHAEGNETVSSSSASHSEGYQTSAEGPYSHAEGQATKAIGTGSHSQGYKTIANGNYSHAEGNLTIAFGDYSHTEGSLTIALGDNSHAGGIESEANGLYSFVHGNNSFANNENTVVLGANITGAEANTTYVDKLNIKTIPNGTLDRSLGVDSSGNVIVGSIGSGYSQNLQSILDTGSYAEIDEGNSIIAIFEGNANSRESILSSGNGDLLAGLTVTNNDINLIGLSIATDKKGTIQILDSKPNISYIKDAYTVAKNTTVTFSEPISNSLLKFPAKPEGDYTVATTDDLEKQNLQQTLDNGPSATLTSPNGINDVGIDFLALDSLVFTGISSKYGGNGSSFVGIFNESPLLRRISTSGSQLLLKIEKPSDEGDSSKHTIVQVPAKPSRFEPYTLATLDDLSVLIEDTNFTTRQTVSEMDIAYPNARPRDRVIFRAYAGNTTFMYEKTSFGWIISEVLIAS</sequence>
<dbReference type="InterPro" id="IPR008640">
    <property type="entry name" value="Adhesin_Head_dom"/>
</dbReference>
<dbReference type="AlphaFoldDB" id="A0A6J4GQ71"/>
<feature type="compositionally biased region" description="Polar residues" evidence="1">
    <location>
        <begin position="157"/>
        <end position="173"/>
    </location>
</feature>
<keyword evidence="4" id="KW-1185">Reference proteome</keyword>
<dbReference type="Gene3D" id="2.150.10.10">
    <property type="entry name" value="Serralysin-like metalloprotease, C-terminal"/>
    <property type="match status" value="1"/>
</dbReference>
<evidence type="ECO:0000259" key="2">
    <source>
        <dbReference type="Pfam" id="PF05658"/>
    </source>
</evidence>
<evidence type="ECO:0000313" key="3">
    <source>
        <dbReference type="EMBL" id="CAA9201221.1"/>
    </source>
</evidence>
<protein>
    <recommendedName>
        <fullName evidence="2">Trimeric autotransporter adhesin YadA-like head domain-containing protein</fullName>
    </recommendedName>
</protein>
<accession>A0A6J4GQ71</accession>
<name>A0A6J4GQ71_9FLAO</name>
<dbReference type="Pfam" id="PF05658">
    <property type="entry name" value="YadA_head"/>
    <property type="match status" value="1"/>
</dbReference>
<dbReference type="Proteomes" id="UP000479938">
    <property type="component" value="Unassembled WGS sequence"/>
</dbReference>
<feature type="region of interest" description="Disordered" evidence="1">
    <location>
        <begin position="157"/>
        <end position="194"/>
    </location>
</feature>
<proteinExistence type="predicted"/>
<dbReference type="SUPFAM" id="SSF101967">
    <property type="entry name" value="Adhesin YadA, collagen-binding domain"/>
    <property type="match status" value="1"/>
</dbReference>
<evidence type="ECO:0000256" key="1">
    <source>
        <dbReference type="SAM" id="MobiDB-lite"/>
    </source>
</evidence>
<organism evidence="3 4">
    <name type="scientific">Flavobacterium bizetiae</name>
    <dbReference type="NCBI Taxonomy" id="2704140"/>
    <lineage>
        <taxon>Bacteria</taxon>
        <taxon>Pseudomonadati</taxon>
        <taxon>Bacteroidota</taxon>
        <taxon>Flavobacteriia</taxon>
        <taxon>Flavobacteriales</taxon>
        <taxon>Flavobacteriaceae</taxon>
        <taxon>Flavobacterium</taxon>
    </lineage>
</organism>
<dbReference type="EMBL" id="CADCSU010000124">
    <property type="protein sequence ID" value="CAA9201221.1"/>
    <property type="molecule type" value="Genomic_DNA"/>
</dbReference>
<dbReference type="InterPro" id="IPR011049">
    <property type="entry name" value="Serralysin-like_metalloprot_C"/>
</dbReference>
<gene>
    <name evidence="3" type="ORF">FLA105534_03473</name>
</gene>
<dbReference type="RefSeq" id="WP_173971965.1">
    <property type="nucleotide sequence ID" value="NZ_CADCSU010000124.1"/>
</dbReference>
<reference evidence="3 4" key="1">
    <citation type="submission" date="2020-02" db="EMBL/GenBank/DDBJ databases">
        <authorList>
            <person name="Criscuolo A."/>
        </authorList>
    </citation>
    <scope>NUCLEOTIDE SEQUENCE [LARGE SCALE GENOMIC DNA]</scope>
    <source>
        <strain evidence="3">CIP105534</strain>
    </source>
</reference>
<evidence type="ECO:0000313" key="4">
    <source>
        <dbReference type="Proteomes" id="UP000479938"/>
    </source>
</evidence>
<feature type="domain" description="Trimeric autotransporter adhesin YadA-like head" evidence="2">
    <location>
        <begin position="223"/>
        <end position="249"/>
    </location>
</feature>
<dbReference type="CDD" id="cd12820">
    <property type="entry name" value="LbR_YadA-like"/>
    <property type="match status" value="1"/>
</dbReference>